<dbReference type="InterPro" id="IPR011249">
    <property type="entry name" value="Metalloenz_LuxS/M16"/>
</dbReference>
<accession>A0A5E4MCV8</accession>
<keyword evidence="2" id="KW-0645">Protease</keyword>
<dbReference type="SUPFAM" id="SSF63411">
    <property type="entry name" value="LuxS/MPP-like metallohydrolase"/>
    <property type="match status" value="4"/>
</dbReference>
<dbReference type="PANTHER" id="PTHR43690">
    <property type="entry name" value="NARDILYSIN"/>
    <property type="match status" value="1"/>
</dbReference>
<dbReference type="GO" id="GO:0006508">
    <property type="term" value="P:proteolysis"/>
    <property type="evidence" value="ECO:0007669"/>
    <property type="project" value="UniProtKB-KW"/>
</dbReference>
<organism evidence="10 11">
    <name type="scientific">Cinara cedri</name>
    <dbReference type="NCBI Taxonomy" id="506608"/>
    <lineage>
        <taxon>Eukaryota</taxon>
        <taxon>Metazoa</taxon>
        <taxon>Ecdysozoa</taxon>
        <taxon>Arthropoda</taxon>
        <taxon>Hexapoda</taxon>
        <taxon>Insecta</taxon>
        <taxon>Pterygota</taxon>
        <taxon>Neoptera</taxon>
        <taxon>Paraneoptera</taxon>
        <taxon>Hemiptera</taxon>
        <taxon>Sternorrhyncha</taxon>
        <taxon>Aphidomorpha</taxon>
        <taxon>Aphidoidea</taxon>
        <taxon>Aphididae</taxon>
        <taxon>Lachninae</taxon>
        <taxon>Cinara</taxon>
    </lineage>
</organism>
<dbReference type="OrthoDB" id="952271at2759"/>
<feature type="domain" description="Peptidase M16 N-terminal" evidence="7">
    <location>
        <begin position="78"/>
        <end position="197"/>
    </location>
</feature>
<evidence type="ECO:0000256" key="4">
    <source>
        <dbReference type="ARBA" id="ARBA00022801"/>
    </source>
</evidence>
<dbReference type="FunFam" id="3.30.830.10:FF:000005">
    <property type="entry name" value="nardilysin isoform X1"/>
    <property type="match status" value="1"/>
</dbReference>
<keyword evidence="5" id="KW-0862">Zinc</keyword>
<sequence>MANAKTIIHKGLNNKKDYLLHTLQNGMKCLLISQPENEYKIDTHEYTHNKSTNCSNEYDDEVTDGLSNSCSNQEEEQTRSETFAMSLSVSVGSFNDPIEAQGLAHLLEHMISMGIDHSEENHNDKFLRRKIGSYNAETGCEYTIFYYNFITTKKYSRGKVNDFASMFQAPTLSKKSIDKEKQLVDSEFQLVNTEDGVRMQRLLSLCASKDCPAINFICGNLKSLNHKKLDKIILDFWKNHYSASRMYLAVQSQQTTQEMIELIDDFFSKIPTDNLPKPEMTFCKVPFNLNTFHKIYKILSVGSVKKITFFWYLPPTINLYKYKPLEYISWVVQHEGKGSLINYLRKLNYAMELVAGVDDNFFNNNIYSLFPITIELTDLGLENVDMVIELTFSYLALIRQQGISENIFKQIQTLAENEFNLSENESAPNHVIELSLNMMNYDEEDYLSGPVLFFEYSSELIETYLKLMSVNRVALFVFSKNYDQSDFLLTEDIFGTKYSCDNFKEELENKWSNVKPHPFFKIPSDNPYITTDFSILPQSTYIKYPQKILENEHIELWHKQDNCFNLPKGYIMLNFINQVSSKSLENNVHLSVFLLSVSFLLNEDIYPTIMAKLYYNVQVHIHGFELTFEGYNEKLPLLIDIVLNCVKNYKNLITEEIFNMVKSQAINKLKNKQYDLNYIIYSLTNSLILEPEWYLDNKLCYLEKLEYSQLLTFYEQLLSNLYCQALIQGNINQNQAIEISKKVVNTLKYQPLDKKCFPVVLVKRLNQGDCRVKLTNYNRIDNNSMAYTYYQFENCEITESMKYYVLQLIMRESAFDELRTKQCLGYDIQLNLKIINQHYGFYFQVTHQRNKFDTQYVFSRMNEFLKQFWEKFNDPEEVYEVRNSLIASYSSDECLEVEFNRNKNEILENQFKFNRLELEIESLKNLTFEDVANLKHGFLSGNTFSVEIIGNSTKENHKPIKKLCVKGNKNYICIKDLEEYKNSLNSY</sequence>
<dbReference type="InterPro" id="IPR050626">
    <property type="entry name" value="Peptidase_M16"/>
</dbReference>
<dbReference type="InterPro" id="IPR011765">
    <property type="entry name" value="Pept_M16_N"/>
</dbReference>
<evidence type="ECO:0000259" key="9">
    <source>
        <dbReference type="Pfam" id="PF16187"/>
    </source>
</evidence>
<feature type="domain" description="Peptidase M16 C-terminal" evidence="8">
    <location>
        <begin position="233"/>
        <end position="413"/>
    </location>
</feature>
<evidence type="ECO:0000313" key="11">
    <source>
        <dbReference type="Proteomes" id="UP000325440"/>
    </source>
</evidence>
<evidence type="ECO:0000256" key="6">
    <source>
        <dbReference type="ARBA" id="ARBA00023049"/>
    </source>
</evidence>
<protein>
    <submittedName>
        <fullName evidence="10">Peptidase M16, middle/third domain,Peptidase M16, C-terminal,Metalloenzyme, LuxS/M16 peptidase</fullName>
    </submittedName>
</protein>
<evidence type="ECO:0000256" key="1">
    <source>
        <dbReference type="ARBA" id="ARBA00007261"/>
    </source>
</evidence>
<dbReference type="GO" id="GO:0008237">
    <property type="term" value="F:metallopeptidase activity"/>
    <property type="evidence" value="ECO:0007669"/>
    <property type="project" value="UniProtKB-KW"/>
</dbReference>
<evidence type="ECO:0000313" key="10">
    <source>
        <dbReference type="EMBL" id="VVC29263.1"/>
    </source>
</evidence>
<dbReference type="Pfam" id="PF05193">
    <property type="entry name" value="Peptidase_M16_C"/>
    <property type="match status" value="2"/>
</dbReference>
<reference evidence="10 11" key="1">
    <citation type="submission" date="2019-08" db="EMBL/GenBank/DDBJ databases">
        <authorList>
            <person name="Alioto T."/>
            <person name="Alioto T."/>
            <person name="Gomez Garrido J."/>
        </authorList>
    </citation>
    <scope>NUCLEOTIDE SEQUENCE [LARGE SCALE GENOMIC DNA]</scope>
</reference>
<dbReference type="InterPro" id="IPR032632">
    <property type="entry name" value="Peptidase_M16_M"/>
</dbReference>
<feature type="domain" description="Peptidase M16 C-terminal" evidence="8">
    <location>
        <begin position="705"/>
        <end position="885"/>
    </location>
</feature>
<dbReference type="AlphaFoldDB" id="A0A5E4MCV8"/>
<dbReference type="PANTHER" id="PTHR43690:SF18">
    <property type="entry name" value="INSULIN-DEGRADING ENZYME-RELATED"/>
    <property type="match status" value="1"/>
</dbReference>
<dbReference type="Pfam" id="PF16187">
    <property type="entry name" value="Peptidase_M16_M"/>
    <property type="match status" value="1"/>
</dbReference>
<dbReference type="Gene3D" id="3.30.830.10">
    <property type="entry name" value="Metalloenzyme, LuxS/M16 peptidase-like"/>
    <property type="match status" value="4"/>
</dbReference>
<comment type="similarity">
    <text evidence="1">Belongs to the peptidase M16 family.</text>
</comment>
<dbReference type="Pfam" id="PF00675">
    <property type="entry name" value="Peptidase_M16"/>
    <property type="match status" value="1"/>
</dbReference>
<evidence type="ECO:0000256" key="2">
    <source>
        <dbReference type="ARBA" id="ARBA00022670"/>
    </source>
</evidence>
<evidence type="ECO:0000256" key="3">
    <source>
        <dbReference type="ARBA" id="ARBA00022723"/>
    </source>
</evidence>
<keyword evidence="11" id="KW-1185">Reference proteome</keyword>
<keyword evidence="3" id="KW-0479">Metal-binding</keyword>
<dbReference type="GO" id="GO:0046872">
    <property type="term" value="F:metal ion binding"/>
    <property type="evidence" value="ECO:0007669"/>
    <property type="project" value="UniProtKB-KW"/>
</dbReference>
<keyword evidence="4" id="KW-0378">Hydrolase</keyword>
<gene>
    <name evidence="10" type="ORF">CINCED_3A000859</name>
</gene>
<evidence type="ECO:0000259" key="8">
    <source>
        <dbReference type="Pfam" id="PF05193"/>
    </source>
</evidence>
<dbReference type="EMBL" id="CABPRJ010000490">
    <property type="protein sequence ID" value="VVC29263.1"/>
    <property type="molecule type" value="Genomic_DNA"/>
</dbReference>
<dbReference type="Proteomes" id="UP000325440">
    <property type="component" value="Unassembled WGS sequence"/>
</dbReference>
<evidence type="ECO:0000259" key="7">
    <source>
        <dbReference type="Pfam" id="PF00675"/>
    </source>
</evidence>
<keyword evidence="6" id="KW-0482">Metalloprotease</keyword>
<proteinExistence type="inferred from homology"/>
<feature type="domain" description="Peptidase M16 middle/third" evidence="9">
    <location>
        <begin position="419"/>
        <end position="699"/>
    </location>
</feature>
<evidence type="ECO:0000256" key="5">
    <source>
        <dbReference type="ARBA" id="ARBA00022833"/>
    </source>
</evidence>
<dbReference type="InterPro" id="IPR007863">
    <property type="entry name" value="Peptidase_M16_C"/>
</dbReference>
<name>A0A5E4MCV8_9HEMI</name>